<evidence type="ECO:0000256" key="5">
    <source>
        <dbReference type="SAM" id="Phobius"/>
    </source>
</evidence>
<feature type="transmembrane region" description="Helical" evidence="5">
    <location>
        <begin position="94"/>
        <end position="114"/>
    </location>
</feature>
<evidence type="ECO:0000256" key="3">
    <source>
        <dbReference type="ARBA" id="ARBA00022989"/>
    </source>
</evidence>
<feature type="transmembrane region" description="Helical" evidence="5">
    <location>
        <begin position="121"/>
        <end position="140"/>
    </location>
</feature>
<dbReference type="eggNOG" id="KOG0255">
    <property type="taxonomic scope" value="Eukaryota"/>
</dbReference>
<dbReference type="PROSITE" id="PS50850">
    <property type="entry name" value="MFS"/>
    <property type="match status" value="1"/>
</dbReference>
<evidence type="ECO:0000259" key="6">
    <source>
        <dbReference type="PROSITE" id="PS50850"/>
    </source>
</evidence>
<accession>G2Y844</accession>
<dbReference type="SUPFAM" id="SSF103473">
    <property type="entry name" value="MFS general substrate transporter"/>
    <property type="match status" value="1"/>
</dbReference>
<evidence type="ECO:0000313" key="7">
    <source>
        <dbReference type="EMBL" id="CCD48772.1"/>
    </source>
</evidence>
<gene>
    <name evidence="7" type="ORF">BofuT4_P034140.1</name>
</gene>
<evidence type="ECO:0000313" key="8">
    <source>
        <dbReference type="Proteomes" id="UP000008177"/>
    </source>
</evidence>
<dbReference type="GO" id="GO:0016020">
    <property type="term" value="C:membrane"/>
    <property type="evidence" value="ECO:0007669"/>
    <property type="project" value="UniProtKB-SubCell"/>
</dbReference>
<name>G2Y844_BOTF4</name>
<feature type="transmembrane region" description="Helical" evidence="5">
    <location>
        <begin position="146"/>
        <end position="169"/>
    </location>
</feature>
<dbReference type="GO" id="GO:0022857">
    <property type="term" value="F:transmembrane transporter activity"/>
    <property type="evidence" value="ECO:0007669"/>
    <property type="project" value="InterPro"/>
</dbReference>
<dbReference type="Gene3D" id="1.20.1720.10">
    <property type="entry name" value="Multidrug resistance protein D"/>
    <property type="match status" value="1"/>
</dbReference>
<dbReference type="Pfam" id="PF07690">
    <property type="entry name" value="MFS_1"/>
    <property type="match status" value="1"/>
</dbReference>
<dbReference type="InterPro" id="IPR036259">
    <property type="entry name" value="MFS_trans_sf"/>
</dbReference>
<dbReference type="STRING" id="999810.G2Y844"/>
<dbReference type="HOGENOM" id="CLU_1488786_0_0_1"/>
<dbReference type="OrthoDB" id="6770063at2759"/>
<dbReference type="PANTHER" id="PTHR23502">
    <property type="entry name" value="MAJOR FACILITATOR SUPERFAMILY"/>
    <property type="match status" value="1"/>
</dbReference>
<protein>
    <submittedName>
        <fullName evidence="7">Similar to MFS multidrug transporter (Incomplete)</fullName>
    </submittedName>
</protein>
<evidence type="ECO:0000256" key="4">
    <source>
        <dbReference type="ARBA" id="ARBA00023136"/>
    </source>
</evidence>
<keyword evidence="2 5" id="KW-0812">Transmembrane</keyword>
<comment type="subcellular location">
    <subcellularLocation>
        <location evidence="1">Membrane</location>
        <topology evidence="1">Multi-pass membrane protein</topology>
    </subcellularLocation>
</comment>
<feature type="transmembrane region" description="Helical" evidence="5">
    <location>
        <begin position="53"/>
        <end position="74"/>
    </location>
</feature>
<dbReference type="EMBL" id="FQ790296">
    <property type="protein sequence ID" value="CCD48772.1"/>
    <property type="molecule type" value="Genomic_DNA"/>
</dbReference>
<organism evidence="7 8">
    <name type="scientific">Botryotinia fuckeliana (strain T4)</name>
    <name type="common">Noble rot fungus</name>
    <name type="synonym">Botrytis cinerea</name>
    <dbReference type="NCBI Taxonomy" id="999810"/>
    <lineage>
        <taxon>Eukaryota</taxon>
        <taxon>Fungi</taxon>
        <taxon>Dikarya</taxon>
        <taxon>Ascomycota</taxon>
        <taxon>Pezizomycotina</taxon>
        <taxon>Leotiomycetes</taxon>
        <taxon>Helotiales</taxon>
        <taxon>Sclerotiniaceae</taxon>
        <taxon>Botrytis</taxon>
    </lineage>
</organism>
<dbReference type="InterPro" id="IPR011701">
    <property type="entry name" value="MFS"/>
</dbReference>
<keyword evidence="3 5" id="KW-1133">Transmembrane helix</keyword>
<dbReference type="InParanoid" id="G2Y844"/>
<keyword evidence="4 5" id="KW-0472">Membrane</keyword>
<dbReference type="PANTHER" id="PTHR23502:SF60">
    <property type="entry name" value="MAJOR FACILITATOR SUPERFAMILY (MFS) PROFILE DOMAIN-CONTAINING PROTEIN-RELATED"/>
    <property type="match status" value="1"/>
</dbReference>
<reference evidence="8" key="1">
    <citation type="journal article" date="2011" name="PLoS Genet.">
        <title>Genomic analysis of the necrotrophic fungal pathogens Sclerotinia sclerotiorum and Botrytis cinerea.</title>
        <authorList>
            <person name="Amselem J."/>
            <person name="Cuomo C.A."/>
            <person name="van Kan J.A."/>
            <person name="Viaud M."/>
            <person name="Benito E.P."/>
            <person name="Couloux A."/>
            <person name="Coutinho P.M."/>
            <person name="de Vries R.P."/>
            <person name="Dyer P.S."/>
            <person name="Fillinger S."/>
            <person name="Fournier E."/>
            <person name="Gout L."/>
            <person name="Hahn M."/>
            <person name="Kohn L."/>
            <person name="Lapalu N."/>
            <person name="Plummer K.M."/>
            <person name="Pradier J.M."/>
            <person name="Quevillon E."/>
            <person name="Sharon A."/>
            <person name="Simon A."/>
            <person name="ten Have A."/>
            <person name="Tudzynski B."/>
            <person name="Tudzynski P."/>
            <person name="Wincker P."/>
            <person name="Andrew M."/>
            <person name="Anthouard V."/>
            <person name="Beever R.E."/>
            <person name="Beffa R."/>
            <person name="Benoit I."/>
            <person name="Bouzid O."/>
            <person name="Brault B."/>
            <person name="Chen Z."/>
            <person name="Choquer M."/>
            <person name="Collemare J."/>
            <person name="Cotton P."/>
            <person name="Danchin E.G."/>
            <person name="Da Silva C."/>
            <person name="Gautier A."/>
            <person name="Giraud C."/>
            <person name="Giraud T."/>
            <person name="Gonzalez C."/>
            <person name="Grossetete S."/>
            <person name="Guldener U."/>
            <person name="Henrissat B."/>
            <person name="Howlett B.J."/>
            <person name="Kodira C."/>
            <person name="Kretschmer M."/>
            <person name="Lappartient A."/>
            <person name="Leroch M."/>
            <person name="Levis C."/>
            <person name="Mauceli E."/>
            <person name="Neuveglise C."/>
            <person name="Oeser B."/>
            <person name="Pearson M."/>
            <person name="Poulain J."/>
            <person name="Poussereau N."/>
            <person name="Quesneville H."/>
            <person name="Rascle C."/>
            <person name="Schumacher J."/>
            <person name="Segurens B."/>
            <person name="Sexton A."/>
            <person name="Silva E."/>
            <person name="Sirven C."/>
            <person name="Soanes D.M."/>
            <person name="Talbot N.J."/>
            <person name="Templeton M."/>
            <person name="Yandava C."/>
            <person name="Yarden O."/>
            <person name="Zeng Q."/>
            <person name="Rollins J.A."/>
            <person name="Lebrun M.H."/>
            <person name="Dickman M."/>
        </authorList>
    </citation>
    <scope>NUCLEOTIDE SEQUENCE [LARGE SCALE GENOMIC DNA]</scope>
    <source>
        <strain evidence="8">T4</strain>
    </source>
</reference>
<dbReference type="InterPro" id="IPR020846">
    <property type="entry name" value="MFS_dom"/>
</dbReference>
<evidence type="ECO:0000256" key="2">
    <source>
        <dbReference type="ARBA" id="ARBA00022692"/>
    </source>
</evidence>
<dbReference type="Proteomes" id="UP000008177">
    <property type="component" value="Unplaced contigs"/>
</dbReference>
<proteinExistence type="predicted"/>
<sequence length="181" mass="19767">MARVDDKTSTKHVALLNHKPSEILTPSTKTSHSQKLPETDSEKAIVENEDEQMGITVVVSLVAFMTGISSAIIAPASDVIAENFDIQTSFRKQLNFSIIRLAYVIGPLILAPLSEVYGRSLIFQASNVFFLIFNFVNGFADTEGEFLAFHFLSGLGACAPLTIGGSVLSDLWRPEEIDMTI</sequence>
<evidence type="ECO:0000256" key="1">
    <source>
        <dbReference type="ARBA" id="ARBA00004141"/>
    </source>
</evidence>
<feature type="domain" description="Major facilitator superfamily (MFS) profile" evidence="6">
    <location>
        <begin position="55"/>
        <end position="181"/>
    </location>
</feature>
<dbReference type="AlphaFoldDB" id="G2Y844"/>